<comment type="similarity">
    <text evidence="1">Belongs to the carbohydrate kinase PfkB family.</text>
</comment>
<evidence type="ECO:0000259" key="6">
    <source>
        <dbReference type="Pfam" id="PF00294"/>
    </source>
</evidence>
<evidence type="ECO:0000256" key="3">
    <source>
        <dbReference type="ARBA" id="ARBA00022741"/>
    </source>
</evidence>
<evidence type="ECO:0000313" key="7">
    <source>
        <dbReference type="EMBL" id="QDT57543.1"/>
    </source>
</evidence>
<dbReference type="GO" id="GO:0005524">
    <property type="term" value="F:ATP binding"/>
    <property type="evidence" value="ECO:0007669"/>
    <property type="project" value="UniProtKB-KW"/>
</dbReference>
<protein>
    <submittedName>
        <fullName evidence="7">Ribokinase</fullName>
        <ecNumber evidence="7">2.7.1.15</ecNumber>
    </submittedName>
</protein>
<gene>
    <name evidence="7" type="primary">rbsK_1</name>
    <name evidence="7" type="ORF">SV7mr_00250</name>
</gene>
<dbReference type="OrthoDB" id="9813569at2"/>
<proteinExistence type="inferred from homology"/>
<keyword evidence="8" id="KW-1185">Reference proteome</keyword>
<feature type="domain" description="Carbohydrate kinase PfkB" evidence="6">
    <location>
        <begin position="28"/>
        <end position="296"/>
    </location>
</feature>
<dbReference type="AlphaFoldDB" id="A0A517SN38"/>
<evidence type="ECO:0000256" key="5">
    <source>
        <dbReference type="ARBA" id="ARBA00022840"/>
    </source>
</evidence>
<dbReference type="EMBL" id="CP036272">
    <property type="protein sequence ID" value="QDT57543.1"/>
    <property type="molecule type" value="Genomic_DNA"/>
</dbReference>
<dbReference type="SUPFAM" id="SSF53613">
    <property type="entry name" value="Ribokinase-like"/>
    <property type="match status" value="1"/>
</dbReference>
<dbReference type="Proteomes" id="UP000315003">
    <property type="component" value="Chromosome"/>
</dbReference>
<dbReference type="CDD" id="cd01167">
    <property type="entry name" value="bac_FRK"/>
    <property type="match status" value="1"/>
</dbReference>
<dbReference type="PANTHER" id="PTHR43085">
    <property type="entry name" value="HEXOKINASE FAMILY MEMBER"/>
    <property type="match status" value="1"/>
</dbReference>
<name>A0A517SN38_9BACT</name>
<accession>A0A517SN38</accession>
<sequence length="307" mass="33376">MTSNESTVTVTRPIVLGEVLFDCFENRQRVLGGAPFNVAWNLQGLGESPLFLSAIGDDDLGQSVLQTMKNWDMDSTGLQVVSDRPTGTVQVSVDNGQPSYQIVEHQAYDFLDQARLLKDARLADQPTDSMLYCGTLALRGAANRQSIQALIAQWTGPRFVDLNLRPPHFDPAWLPALLDNATWVKLNDEELAKLTGKTIQDPDSIVQAVAIMRSRYGQANYLVTCGSRGAHALMGDNRFFQPAVAPDQLMDTVGAGDAFTAATMAGLINDIPIDRTLAAASRLASRVCTLKGATTMDRTLYHGLFTA</sequence>
<evidence type="ECO:0000313" key="8">
    <source>
        <dbReference type="Proteomes" id="UP000315003"/>
    </source>
</evidence>
<reference evidence="7 8" key="1">
    <citation type="submission" date="2019-02" db="EMBL/GenBank/DDBJ databases">
        <title>Deep-cultivation of Planctomycetes and their phenomic and genomic characterization uncovers novel biology.</title>
        <authorList>
            <person name="Wiegand S."/>
            <person name="Jogler M."/>
            <person name="Boedeker C."/>
            <person name="Pinto D."/>
            <person name="Vollmers J."/>
            <person name="Rivas-Marin E."/>
            <person name="Kohn T."/>
            <person name="Peeters S.H."/>
            <person name="Heuer A."/>
            <person name="Rast P."/>
            <person name="Oberbeckmann S."/>
            <person name="Bunk B."/>
            <person name="Jeske O."/>
            <person name="Meyerdierks A."/>
            <person name="Storesund J.E."/>
            <person name="Kallscheuer N."/>
            <person name="Luecker S."/>
            <person name="Lage O.M."/>
            <person name="Pohl T."/>
            <person name="Merkel B.J."/>
            <person name="Hornburger P."/>
            <person name="Mueller R.-W."/>
            <person name="Bruemmer F."/>
            <person name="Labrenz M."/>
            <person name="Spormann A.M."/>
            <person name="Op den Camp H."/>
            <person name="Overmann J."/>
            <person name="Amann R."/>
            <person name="Jetten M.S.M."/>
            <person name="Mascher T."/>
            <person name="Medema M.H."/>
            <person name="Devos D.P."/>
            <person name="Kaster A.-K."/>
            <person name="Ovreas L."/>
            <person name="Rohde M."/>
            <person name="Galperin M.Y."/>
            <person name="Jogler C."/>
        </authorList>
    </citation>
    <scope>NUCLEOTIDE SEQUENCE [LARGE SCALE GENOMIC DNA]</scope>
    <source>
        <strain evidence="7 8">SV_7m_r</strain>
    </source>
</reference>
<organism evidence="7 8">
    <name type="scientific">Stieleria bergensis</name>
    <dbReference type="NCBI Taxonomy" id="2528025"/>
    <lineage>
        <taxon>Bacteria</taxon>
        <taxon>Pseudomonadati</taxon>
        <taxon>Planctomycetota</taxon>
        <taxon>Planctomycetia</taxon>
        <taxon>Pirellulales</taxon>
        <taxon>Pirellulaceae</taxon>
        <taxon>Stieleria</taxon>
    </lineage>
</organism>
<keyword evidence="3" id="KW-0547">Nucleotide-binding</keyword>
<dbReference type="PANTHER" id="PTHR43085:SF1">
    <property type="entry name" value="PSEUDOURIDINE KINASE-RELATED"/>
    <property type="match status" value="1"/>
</dbReference>
<keyword evidence="2 7" id="KW-0808">Transferase</keyword>
<dbReference type="EC" id="2.7.1.15" evidence="7"/>
<keyword evidence="4 7" id="KW-0418">Kinase</keyword>
<dbReference type="Gene3D" id="3.40.1190.20">
    <property type="match status" value="1"/>
</dbReference>
<dbReference type="InterPro" id="IPR011611">
    <property type="entry name" value="PfkB_dom"/>
</dbReference>
<evidence type="ECO:0000256" key="1">
    <source>
        <dbReference type="ARBA" id="ARBA00010688"/>
    </source>
</evidence>
<keyword evidence="5" id="KW-0067">ATP-binding</keyword>
<evidence type="ECO:0000256" key="4">
    <source>
        <dbReference type="ARBA" id="ARBA00022777"/>
    </source>
</evidence>
<evidence type="ECO:0000256" key="2">
    <source>
        <dbReference type="ARBA" id="ARBA00022679"/>
    </source>
</evidence>
<dbReference type="RefSeq" id="WP_145268108.1">
    <property type="nucleotide sequence ID" value="NZ_CP036272.1"/>
</dbReference>
<dbReference type="Pfam" id="PF00294">
    <property type="entry name" value="PfkB"/>
    <property type="match status" value="1"/>
</dbReference>
<dbReference type="GO" id="GO:0004747">
    <property type="term" value="F:ribokinase activity"/>
    <property type="evidence" value="ECO:0007669"/>
    <property type="project" value="UniProtKB-EC"/>
</dbReference>
<dbReference type="InterPro" id="IPR050306">
    <property type="entry name" value="PfkB_Carbo_kinase"/>
</dbReference>
<dbReference type="InterPro" id="IPR029056">
    <property type="entry name" value="Ribokinase-like"/>
</dbReference>